<evidence type="ECO:0000313" key="3">
    <source>
        <dbReference type="RefSeq" id="XP_034255477.1"/>
    </source>
</evidence>
<dbReference type="GeneID" id="117653731"/>
<feature type="compositionally biased region" description="Low complexity" evidence="1">
    <location>
        <begin position="92"/>
        <end position="116"/>
    </location>
</feature>
<organism evidence="3">
    <name type="scientific">Thrips palmi</name>
    <name type="common">Melon thrips</name>
    <dbReference type="NCBI Taxonomy" id="161013"/>
    <lineage>
        <taxon>Eukaryota</taxon>
        <taxon>Metazoa</taxon>
        <taxon>Ecdysozoa</taxon>
        <taxon>Arthropoda</taxon>
        <taxon>Hexapoda</taxon>
        <taxon>Insecta</taxon>
        <taxon>Pterygota</taxon>
        <taxon>Neoptera</taxon>
        <taxon>Paraneoptera</taxon>
        <taxon>Thysanoptera</taxon>
        <taxon>Terebrantia</taxon>
        <taxon>Thripoidea</taxon>
        <taxon>Thripidae</taxon>
        <taxon>Thrips</taxon>
    </lineage>
</organism>
<dbReference type="KEGG" id="tpal:117653731"/>
<feature type="region of interest" description="Disordered" evidence="1">
    <location>
        <begin position="72"/>
        <end position="147"/>
    </location>
</feature>
<dbReference type="AlphaFoldDB" id="A0A6P9ABG3"/>
<gene>
    <name evidence="3" type="primary">LOC117653731</name>
</gene>
<accession>A0A6P9ABG3</accession>
<evidence type="ECO:0000313" key="2">
    <source>
        <dbReference type="Proteomes" id="UP000515158"/>
    </source>
</evidence>
<proteinExistence type="predicted"/>
<protein>
    <submittedName>
        <fullName evidence="3">Uncharacterized protein LOC117653731</fullName>
    </submittedName>
</protein>
<evidence type="ECO:0000256" key="1">
    <source>
        <dbReference type="SAM" id="MobiDB-lite"/>
    </source>
</evidence>
<dbReference type="Proteomes" id="UP000515158">
    <property type="component" value="Unplaced"/>
</dbReference>
<keyword evidence="2" id="KW-1185">Reference proteome</keyword>
<dbReference type="RefSeq" id="XP_034255477.1">
    <property type="nucleotide sequence ID" value="XM_034399586.1"/>
</dbReference>
<sequence>MPVDKDKLFQSLFGVFKKSHCGKPAGKVQALCVAEWKQIRQKCKQDDSLFEAEVKAVMAREQATIRKGNILNYLSKGPSTPSSTITPPPRPTSSTNSPSTSASDNASDSPAAADRAAGNEGPESQESDVDDPESEGLARRTVRRNRKKGGQNSFFQSFLLAFVTYGGRSTVSGLHITVQLSPRLSVGSEK</sequence>
<reference evidence="3" key="1">
    <citation type="submission" date="2025-08" db="UniProtKB">
        <authorList>
            <consortium name="RefSeq"/>
        </authorList>
    </citation>
    <scope>IDENTIFICATION</scope>
    <source>
        <tissue evidence="3">Total insect</tissue>
    </source>
</reference>
<dbReference type="InParanoid" id="A0A6P9ABG3"/>
<feature type="compositionally biased region" description="Acidic residues" evidence="1">
    <location>
        <begin position="123"/>
        <end position="134"/>
    </location>
</feature>
<name>A0A6P9ABG3_THRPL</name>